<evidence type="ECO:0000313" key="1">
    <source>
        <dbReference type="EMBL" id="KAG5637332.1"/>
    </source>
</evidence>
<evidence type="ECO:0008006" key="3">
    <source>
        <dbReference type="Google" id="ProtNLM"/>
    </source>
</evidence>
<dbReference type="EMBL" id="JABCKI010005839">
    <property type="protein sequence ID" value="KAG5637332.1"/>
    <property type="molecule type" value="Genomic_DNA"/>
</dbReference>
<dbReference type="PANTHER" id="PTHR33099:SF7">
    <property type="entry name" value="MYND-TYPE DOMAIN-CONTAINING PROTEIN"/>
    <property type="match status" value="1"/>
</dbReference>
<evidence type="ECO:0000313" key="2">
    <source>
        <dbReference type="Proteomes" id="UP000717328"/>
    </source>
</evidence>
<accession>A0A9P7FYW4</accession>
<dbReference type="Proteomes" id="UP000717328">
    <property type="component" value="Unassembled WGS sequence"/>
</dbReference>
<dbReference type="AlphaFoldDB" id="A0A9P7FYW4"/>
<keyword evidence="2" id="KW-1185">Reference proteome</keyword>
<proteinExistence type="predicted"/>
<reference evidence="1" key="1">
    <citation type="submission" date="2021-02" db="EMBL/GenBank/DDBJ databases">
        <authorList>
            <person name="Nieuwenhuis M."/>
            <person name="Van De Peppel L.J.J."/>
        </authorList>
    </citation>
    <scope>NUCLEOTIDE SEQUENCE</scope>
    <source>
        <strain evidence="1">D49</strain>
    </source>
</reference>
<gene>
    <name evidence="1" type="ORF">H0H81_004978</name>
</gene>
<organism evidence="1 2">
    <name type="scientific">Sphagnurus paluster</name>
    <dbReference type="NCBI Taxonomy" id="117069"/>
    <lineage>
        <taxon>Eukaryota</taxon>
        <taxon>Fungi</taxon>
        <taxon>Dikarya</taxon>
        <taxon>Basidiomycota</taxon>
        <taxon>Agaricomycotina</taxon>
        <taxon>Agaricomycetes</taxon>
        <taxon>Agaricomycetidae</taxon>
        <taxon>Agaricales</taxon>
        <taxon>Tricholomatineae</taxon>
        <taxon>Lyophyllaceae</taxon>
        <taxon>Sphagnurus</taxon>
    </lineage>
</organism>
<dbReference type="Gene3D" id="2.60.120.620">
    <property type="entry name" value="q2cbj1_9rhob like domain"/>
    <property type="match status" value="1"/>
</dbReference>
<protein>
    <recommendedName>
        <fullName evidence="3">Prolyl 4-hydroxylase alpha subunit Fe(2+) 2OG dioxygenase domain-containing protein</fullName>
    </recommendedName>
</protein>
<reference evidence="1" key="2">
    <citation type="submission" date="2021-10" db="EMBL/GenBank/DDBJ databases">
        <title>Phylogenomics reveals ancestral predisposition of the termite-cultivated fungus Termitomyces towards a domesticated lifestyle.</title>
        <authorList>
            <person name="Auxier B."/>
            <person name="Grum-Grzhimaylo A."/>
            <person name="Cardenas M.E."/>
            <person name="Lodge J.D."/>
            <person name="Laessoe T."/>
            <person name="Pedersen O."/>
            <person name="Smith M.E."/>
            <person name="Kuyper T.W."/>
            <person name="Franco-Molano E.A."/>
            <person name="Baroni T.J."/>
            <person name="Aanen D.K."/>
        </authorList>
    </citation>
    <scope>NUCLEOTIDE SEQUENCE</scope>
    <source>
        <strain evidence="1">D49</strain>
    </source>
</reference>
<dbReference type="PANTHER" id="PTHR33099">
    <property type="entry name" value="FE2OG DIOXYGENASE DOMAIN-CONTAINING PROTEIN"/>
    <property type="match status" value="1"/>
</dbReference>
<sequence length="312" mass="34807">MQWPAEKILQSLRAAITRKPPFCTGTVPISSDHATLFYKQGETAKRPQPSSKPWLACEPATFGLGQKDVLNEDYRKAGKMDASNFSMKCHMSDLGIVDRICEQLLYAPEDQKYVKAELYKLNLYGEDSFFKSHKDTPRGNKMFGSLVVVFPTPHEGGALKLSHDGEDWTDVDHEVALVTSGHRDTLTYNLFLDSNPGKDIPPSVQAIAPDSNIFRDALLAAFNDPSFLPDDGYLGFGMSFTYPISQVEEYQSNDGCVLKGSDAMIFRVFQDLSLWPSLNAVYAANEHKILVPTDYLNLVGSEYEDIVRALCE</sequence>
<dbReference type="OrthoDB" id="27483at2759"/>
<comment type="caution">
    <text evidence="1">The sequence shown here is derived from an EMBL/GenBank/DDBJ whole genome shotgun (WGS) entry which is preliminary data.</text>
</comment>
<name>A0A9P7FYW4_9AGAR</name>